<organism evidence="2 3">
    <name type="scientific">Candidatus Blackburnbacteria bacterium RIFCSPHIGHO2_01_FULL_43_15b</name>
    <dbReference type="NCBI Taxonomy" id="1797513"/>
    <lineage>
        <taxon>Bacteria</taxon>
        <taxon>Candidatus Blackburniibacteriota</taxon>
    </lineage>
</organism>
<comment type="caution">
    <text evidence="2">The sequence shown here is derived from an EMBL/GenBank/DDBJ whole genome shotgun (WGS) entry which is preliminary data.</text>
</comment>
<feature type="compositionally biased region" description="Low complexity" evidence="1">
    <location>
        <begin position="156"/>
        <end position="172"/>
    </location>
</feature>
<protein>
    <submittedName>
        <fullName evidence="2">Uncharacterized protein</fullName>
    </submittedName>
</protein>
<accession>A0A1G1UZC6</accession>
<proteinExistence type="predicted"/>
<gene>
    <name evidence="2" type="ORF">A2782_03635</name>
</gene>
<evidence type="ECO:0000313" key="3">
    <source>
        <dbReference type="Proteomes" id="UP000177967"/>
    </source>
</evidence>
<feature type="region of interest" description="Disordered" evidence="1">
    <location>
        <begin position="156"/>
        <end position="196"/>
    </location>
</feature>
<dbReference type="EMBL" id="MHBW01000026">
    <property type="protein sequence ID" value="OGY08499.1"/>
    <property type="molecule type" value="Genomic_DNA"/>
</dbReference>
<dbReference type="AlphaFoldDB" id="A0A1G1UZC6"/>
<sequence>MPTNYAISKSLTTRKDFGACLGKATCTEFNLCFDAIPNQGNQQQSGQGGQQEPQDETGRKIKARVTACFEEKMDSCLVLSCSEFETCLKSFQKGGEQQSGEQEQQGQRAPNPKVDAKINVCQKELQEIKMKEIQVKQTACLSLSCSEFEPCLRALQSSGGDQGGQQQQQGQGTPDPAVSAKFMTCFTPPPQGGGGP</sequence>
<evidence type="ECO:0000256" key="1">
    <source>
        <dbReference type="SAM" id="MobiDB-lite"/>
    </source>
</evidence>
<feature type="compositionally biased region" description="Pro residues" evidence="1">
    <location>
        <begin position="187"/>
        <end position="196"/>
    </location>
</feature>
<dbReference type="Proteomes" id="UP000177967">
    <property type="component" value="Unassembled WGS sequence"/>
</dbReference>
<name>A0A1G1UZC6_9BACT</name>
<evidence type="ECO:0000313" key="2">
    <source>
        <dbReference type="EMBL" id="OGY08499.1"/>
    </source>
</evidence>
<reference evidence="2 3" key="1">
    <citation type="journal article" date="2016" name="Nat. Commun.">
        <title>Thousands of microbial genomes shed light on interconnected biogeochemical processes in an aquifer system.</title>
        <authorList>
            <person name="Anantharaman K."/>
            <person name="Brown C.T."/>
            <person name="Hug L.A."/>
            <person name="Sharon I."/>
            <person name="Castelle C.J."/>
            <person name="Probst A.J."/>
            <person name="Thomas B.C."/>
            <person name="Singh A."/>
            <person name="Wilkins M.J."/>
            <person name="Karaoz U."/>
            <person name="Brodie E.L."/>
            <person name="Williams K.H."/>
            <person name="Hubbard S.S."/>
            <person name="Banfield J.F."/>
        </authorList>
    </citation>
    <scope>NUCLEOTIDE SEQUENCE [LARGE SCALE GENOMIC DNA]</scope>
</reference>